<keyword evidence="6" id="KW-0325">Glycoprotein</keyword>
<keyword evidence="7" id="KW-0458">Lysosome</keyword>
<evidence type="ECO:0000256" key="6">
    <source>
        <dbReference type="ARBA" id="ARBA00023180"/>
    </source>
</evidence>
<dbReference type="InterPro" id="IPR029382">
    <property type="entry name" value="NCU-G1"/>
</dbReference>
<dbReference type="GO" id="GO:0005765">
    <property type="term" value="C:lysosomal membrane"/>
    <property type="evidence" value="ECO:0007669"/>
    <property type="project" value="UniProtKB-SubCell"/>
</dbReference>
<evidence type="ECO:0000256" key="8">
    <source>
        <dbReference type="ARBA" id="ARBA00024176"/>
    </source>
</evidence>
<keyword evidence="14" id="KW-1185">Reference proteome</keyword>
<gene>
    <name evidence="13" type="ORF">AALO_G00262680</name>
</gene>
<keyword evidence="3 12" id="KW-0732">Signal</keyword>
<evidence type="ECO:0000256" key="4">
    <source>
        <dbReference type="ARBA" id="ARBA00022989"/>
    </source>
</evidence>
<organism evidence="13 14">
    <name type="scientific">Alosa alosa</name>
    <name type="common">allis shad</name>
    <dbReference type="NCBI Taxonomy" id="278164"/>
    <lineage>
        <taxon>Eukaryota</taxon>
        <taxon>Metazoa</taxon>
        <taxon>Chordata</taxon>
        <taxon>Craniata</taxon>
        <taxon>Vertebrata</taxon>
        <taxon>Euteleostomi</taxon>
        <taxon>Actinopterygii</taxon>
        <taxon>Neopterygii</taxon>
        <taxon>Teleostei</taxon>
        <taxon>Clupei</taxon>
        <taxon>Clupeiformes</taxon>
        <taxon>Clupeoidei</taxon>
        <taxon>Clupeidae</taxon>
        <taxon>Alosa</taxon>
    </lineage>
</organism>
<keyword evidence="5 11" id="KW-0472">Membrane</keyword>
<evidence type="ECO:0008006" key="15">
    <source>
        <dbReference type="Google" id="ProtNLM"/>
    </source>
</evidence>
<dbReference type="PANTHER" id="PTHR31981:SF1">
    <property type="entry name" value="GLYCOSYLATED LYSOSOMAL MEMBRANE PROTEIN"/>
    <property type="match status" value="1"/>
</dbReference>
<comment type="caution">
    <text evidence="13">The sequence shown here is derived from an EMBL/GenBank/DDBJ whole genome shotgun (WGS) entry which is preliminary data.</text>
</comment>
<evidence type="ECO:0000256" key="12">
    <source>
        <dbReference type="SAM" id="SignalP"/>
    </source>
</evidence>
<name>A0AAV6FU12_9TELE</name>
<protein>
    <recommendedName>
        <fullName evidence="15">Glycosylated lysosomal membrane protein</fullName>
    </recommendedName>
</protein>
<evidence type="ECO:0000256" key="2">
    <source>
        <dbReference type="ARBA" id="ARBA00022692"/>
    </source>
</evidence>
<evidence type="ECO:0000256" key="9">
    <source>
        <dbReference type="ARBA" id="ARBA00024189"/>
    </source>
</evidence>
<dbReference type="EMBL" id="JADWDJ010000020">
    <property type="protein sequence ID" value="KAG5265217.1"/>
    <property type="molecule type" value="Genomic_DNA"/>
</dbReference>
<accession>A0AAV6FU12</accession>
<evidence type="ECO:0000256" key="5">
    <source>
        <dbReference type="ARBA" id="ARBA00023136"/>
    </source>
</evidence>
<keyword evidence="4 11" id="KW-1133">Transmembrane helix</keyword>
<feature type="chain" id="PRO_5043507158" description="Glycosylated lysosomal membrane protein" evidence="12">
    <location>
        <begin position="23"/>
        <end position="404"/>
    </location>
</feature>
<comment type="subcellular location">
    <subcellularLocation>
        <location evidence="9">Lysosome membrane</location>
        <topology evidence="9">Single-pass type I membrane protein</topology>
        <orientation evidence="9">Lumenal side</orientation>
    </subcellularLocation>
</comment>
<evidence type="ECO:0000256" key="3">
    <source>
        <dbReference type="ARBA" id="ARBA00022729"/>
    </source>
</evidence>
<evidence type="ECO:0000256" key="11">
    <source>
        <dbReference type="SAM" id="Phobius"/>
    </source>
</evidence>
<dbReference type="Pfam" id="PF15065">
    <property type="entry name" value="NCU-G1"/>
    <property type="match status" value="1"/>
</dbReference>
<feature type="signal peptide" evidence="12">
    <location>
        <begin position="1"/>
        <end position="22"/>
    </location>
</feature>
<feature type="transmembrane region" description="Helical" evidence="11">
    <location>
        <begin position="365"/>
        <end position="391"/>
    </location>
</feature>
<evidence type="ECO:0000313" key="13">
    <source>
        <dbReference type="EMBL" id="KAG5265217.1"/>
    </source>
</evidence>
<comment type="subunit">
    <text evidence="10">Interacts (via lumenal domain) with lysosomal protein MFSD1; the interaction starts while both proteins are still in the endoplasmic reticulum and is required for stabilization of MFSD1 in lysosomes but has no direct effect on its targeting to lysosomes or transporter activity.</text>
</comment>
<evidence type="ECO:0000256" key="7">
    <source>
        <dbReference type="ARBA" id="ARBA00023228"/>
    </source>
</evidence>
<proteinExistence type="inferred from homology"/>
<reference evidence="13" key="1">
    <citation type="submission" date="2020-10" db="EMBL/GenBank/DDBJ databases">
        <title>Chromosome-scale genome assembly of the Allis shad, Alosa alosa.</title>
        <authorList>
            <person name="Margot Z."/>
            <person name="Christophe K."/>
            <person name="Cabau C."/>
            <person name="Louis A."/>
            <person name="Berthelot C."/>
            <person name="Parey E."/>
            <person name="Roest Crollius H."/>
            <person name="Montfort J."/>
            <person name="Robinson-Rechavi M."/>
            <person name="Bucao C."/>
            <person name="Bouchez O."/>
            <person name="Gislard M."/>
            <person name="Lluch J."/>
            <person name="Milhes M."/>
            <person name="Lampietro C."/>
            <person name="Lopez Roques C."/>
            <person name="Donnadieu C."/>
            <person name="Braasch I."/>
            <person name="Desvignes T."/>
            <person name="Postlethwait J."/>
            <person name="Bobe J."/>
            <person name="Guiguen Y."/>
        </authorList>
    </citation>
    <scope>NUCLEOTIDE SEQUENCE</scope>
    <source>
        <strain evidence="13">M-15738</strain>
        <tissue evidence="13">Blood</tissue>
    </source>
</reference>
<comment type="similarity">
    <text evidence="1">Belongs to the GLMP family.</text>
</comment>
<dbReference type="AlphaFoldDB" id="A0AAV6FU12"/>
<comment type="function">
    <text evidence="8">Required to protect lysosomal transporter MFSD1 from lysosomal proteolysis and for MFSD1 lysosomal localization.</text>
</comment>
<sequence length="404" mass="44653">MDIGLVQSSTFILCLLIHCTSGLTGDEDDYRRKVSMELNPGQSEPSSGVDVVHVRAVGSDDTLHFLFCNHRAPALMLVHTNSSFSNVHINWTAFLNGNYSGSLKVVPESSVQFSSALVFTRLWEYDDVNDTADPEHLPPSSFFPSYELQDFSWNIRNATYNLTTHTATLCGRNSSNSFMNGFLCLAFSAFESRGRDSEWPGLLHNANSSQLHVWLDNVIPRSNQSRFILEVQSVSSAEQKGQVDVLKSIDDEYTPSIFKVSQWVSSPSNASSEILGYTQWKPVAYRTEHPKFEDATPCRHSDPVLVSELPPSGWVQALFRDGLQTSTLNITFSIAGDPFYNTTNYLSWSVLVGLGNPPQDSFSPLVLTIMAVGLGTPLALILFGGVGAGIFKRNQHPQGYEPIN</sequence>
<evidence type="ECO:0000313" key="14">
    <source>
        <dbReference type="Proteomes" id="UP000823561"/>
    </source>
</evidence>
<evidence type="ECO:0000256" key="10">
    <source>
        <dbReference type="ARBA" id="ARBA00044960"/>
    </source>
</evidence>
<evidence type="ECO:0000256" key="1">
    <source>
        <dbReference type="ARBA" id="ARBA00010599"/>
    </source>
</evidence>
<dbReference type="Proteomes" id="UP000823561">
    <property type="component" value="Chromosome 20"/>
</dbReference>
<keyword evidence="2 11" id="KW-0812">Transmembrane</keyword>
<dbReference type="PANTHER" id="PTHR31981">
    <property type="entry name" value="GLYCOSYLATED LYSOSOMAL MEMBRANE PROTEIN"/>
    <property type="match status" value="1"/>
</dbReference>